<dbReference type="EMBL" id="CACRSX010000029">
    <property type="protein sequence ID" value="VYT07440.1"/>
    <property type="molecule type" value="Genomic_DNA"/>
</dbReference>
<keyword evidence="1" id="KW-0472">Membrane</keyword>
<feature type="transmembrane region" description="Helical" evidence="1">
    <location>
        <begin position="63"/>
        <end position="87"/>
    </location>
</feature>
<feature type="transmembrane region" description="Helical" evidence="1">
    <location>
        <begin position="164"/>
        <end position="183"/>
    </location>
</feature>
<gene>
    <name evidence="2" type="ORF">AHLFYP4_01505</name>
</gene>
<reference evidence="2" key="1">
    <citation type="submission" date="2019-11" db="EMBL/GenBank/DDBJ databases">
        <authorList>
            <person name="Feng L."/>
        </authorList>
    </citation>
    <scope>NUCLEOTIDE SEQUENCE</scope>
    <source>
        <strain evidence="2">AhadrusLFYP4</strain>
    </source>
</reference>
<feature type="transmembrane region" description="Helical" evidence="1">
    <location>
        <begin position="7"/>
        <end position="25"/>
    </location>
</feature>
<dbReference type="Pfam" id="PF19528">
    <property type="entry name" value="DUF6056"/>
    <property type="match status" value="1"/>
</dbReference>
<feature type="transmembrane region" description="Helical" evidence="1">
    <location>
        <begin position="249"/>
        <end position="271"/>
    </location>
</feature>
<evidence type="ECO:0000313" key="2">
    <source>
        <dbReference type="EMBL" id="VYT07440.1"/>
    </source>
</evidence>
<sequence>MNWVKAYYFGNSGRIIIHSLLIIILNLPMDIFRILSSIMVVVTCMGIYQIINVRKKSNDLVRFLIISIIFCGMFFAINNLGGIIRWASGALNYLYPVSAMLFVLIPFVMSMNERKIPILYKCISIMFVFLCGNMEQSSAVVMVLGTLIFIYIRFQRKNYDKADILFLIILWIINLTVFILSYMAPGVEQRYISEMIRCCGYGMLSIPQKLILGMQIYTLYLYSFRGLIILVIPILASIIISLKQKNKKNLLIAVVNLILCGLQNIIIRKFIDIQFIYPYNKMYIV</sequence>
<keyword evidence="1" id="KW-0812">Transmembrane</keyword>
<accession>A0A6N2TNN7</accession>
<keyword evidence="1" id="KW-1133">Transmembrane helix</keyword>
<dbReference type="InterPro" id="IPR045691">
    <property type="entry name" value="DUF6056"/>
</dbReference>
<feature type="transmembrane region" description="Helical" evidence="1">
    <location>
        <begin position="93"/>
        <end position="111"/>
    </location>
</feature>
<proteinExistence type="predicted"/>
<feature type="transmembrane region" description="Helical" evidence="1">
    <location>
        <begin position="123"/>
        <end position="152"/>
    </location>
</feature>
<dbReference type="AlphaFoldDB" id="A0A6N2TNN7"/>
<evidence type="ECO:0000256" key="1">
    <source>
        <dbReference type="SAM" id="Phobius"/>
    </source>
</evidence>
<feature type="transmembrane region" description="Helical" evidence="1">
    <location>
        <begin position="222"/>
        <end position="242"/>
    </location>
</feature>
<name>A0A6N2TNN7_ANAHA</name>
<feature type="transmembrane region" description="Helical" evidence="1">
    <location>
        <begin position="31"/>
        <end position="51"/>
    </location>
</feature>
<protein>
    <submittedName>
        <fullName evidence="2">Uncharacterized protein</fullName>
    </submittedName>
</protein>
<organism evidence="2">
    <name type="scientific">Anaerostipes hadrus</name>
    <dbReference type="NCBI Taxonomy" id="649756"/>
    <lineage>
        <taxon>Bacteria</taxon>
        <taxon>Bacillati</taxon>
        <taxon>Bacillota</taxon>
        <taxon>Clostridia</taxon>
        <taxon>Lachnospirales</taxon>
        <taxon>Lachnospiraceae</taxon>
        <taxon>Anaerostipes</taxon>
    </lineage>
</organism>